<comment type="caution">
    <text evidence="4">The sequence shown here is derived from an EMBL/GenBank/DDBJ whole genome shotgun (WGS) entry which is preliminary data.</text>
</comment>
<reference evidence="4 5" key="1">
    <citation type="journal article" date="2024" name="Chem. Sci.">
        <title>Discovery of megapolipeptins by genome mining of a Burkholderiales bacteria collection.</title>
        <authorList>
            <person name="Paulo B.S."/>
            <person name="Recchia M.J.J."/>
            <person name="Lee S."/>
            <person name="Fergusson C.H."/>
            <person name="Romanowski S.B."/>
            <person name="Hernandez A."/>
            <person name="Krull N."/>
            <person name="Liu D.Y."/>
            <person name="Cavanagh H."/>
            <person name="Bos A."/>
            <person name="Gray C.A."/>
            <person name="Murphy B.T."/>
            <person name="Linington R.G."/>
            <person name="Eustaquio A.S."/>
        </authorList>
    </citation>
    <scope>NUCLEOTIDE SEQUENCE [LARGE SCALE GENOMIC DNA]</scope>
    <source>
        <strain evidence="4 5">RL21-008-BIB-A</strain>
    </source>
</reference>
<keyword evidence="5" id="KW-1185">Reference proteome</keyword>
<dbReference type="InterPro" id="IPR029056">
    <property type="entry name" value="Ribokinase-like"/>
</dbReference>
<protein>
    <recommendedName>
        <fullName evidence="2">hydroxymethylpyrimidine kinase</fullName>
        <ecNumber evidence="2">2.7.1.49</ecNumber>
    </recommendedName>
</protein>
<dbReference type="GO" id="GO:0016301">
    <property type="term" value="F:kinase activity"/>
    <property type="evidence" value="ECO:0007669"/>
    <property type="project" value="UniProtKB-KW"/>
</dbReference>
<gene>
    <name evidence="4" type="ORF">PQR62_10235</name>
</gene>
<dbReference type="EC" id="2.7.1.49" evidence="2"/>
<dbReference type="PANTHER" id="PTHR20858:SF17">
    <property type="entry name" value="HYDROXYMETHYLPYRIMIDINE_PHOSPHOMETHYLPYRIMIDINE KINASE THI20-RELATED"/>
    <property type="match status" value="1"/>
</dbReference>
<proteinExistence type="predicted"/>
<dbReference type="Pfam" id="PF08543">
    <property type="entry name" value="Phos_pyr_kin"/>
    <property type="match status" value="1"/>
</dbReference>
<dbReference type="CDD" id="cd01169">
    <property type="entry name" value="HMPP_kinase"/>
    <property type="match status" value="1"/>
</dbReference>
<keyword evidence="4" id="KW-0418">Kinase</keyword>
<dbReference type="SUPFAM" id="SSF53613">
    <property type="entry name" value="Ribokinase-like"/>
    <property type="match status" value="1"/>
</dbReference>
<dbReference type="EMBL" id="JAQQFM010000004">
    <property type="protein sequence ID" value="MFL9924645.1"/>
    <property type="molecule type" value="Genomic_DNA"/>
</dbReference>
<evidence type="ECO:0000256" key="2">
    <source>
        <dbReference type="ARBA" id="ARBA00012135"/>
    </source>
</evidence>
<organism evidence="4 5">
    <name type="scientific">Herbaspirillum lusitanum</name>
    <dbReference type="NCBI Taxonomy" id="213312"/>
    <lineage>
        <taxon>Bacteria</taxon>
        <taxon>Pseudomonadati</taxon>
        <taxon>Pseudomonadota</taxon>
        <taxon>Betaproteobacteria</taxon>
        <taxon>Burkholderiales</taxon>
        <taxon>Oxalobacteraceae</taxon>
        <taxon>Herbaspirillum</taxon>
    </lineage>
</organism>
<evidence type="ECO:0000256" key="1">
    <source>
        <dbReference type="ARBA" id="ARBA00004948"/>
    </source>
</evidence>
<keyword evidence="4" id="KW-0808">Transferase</keyword>
<dbReference type="InterPro" id="IPR004399">
    <property type="entry name" value="HMP/HMP-P_kinase_dom"/>
</dbReference>
<evidence type="ECO:0000313" key="4">
    <source>
        <dbReference type="EMBL" id="MFL9924645.1"/>
    </source>
</evidence>
<evidence type="ECO:0000313" key="5">
    <source>
        <dbReference type="Proteomes" id="UP001629246"/>
    </source>
</evidence>
<sequence>MTLAESSYRAAPPCVLVFSGSDPSGGAGMQADIPAISALGCHPLSVPTALTVQDNVSVFAVHPLDAELVRHQAQALIDRFRISAVKLGIAGSRANAEVIAALIRQLRVAQPDLPVVLDPVLANGKGDNLSNDDAARVLEPLYALATVITPNLNEANRLCGAGLTPARQAARLMARGCRHVLLKGGHGPQQEDVVNRWFGTFFQSEHVEEAVESAHWSWPRLPDEFHGSGCTLAAALAAELAKGTPMRNAIAAAQDYTQHALNTSYAIAAGQRIPNRVPAFVVPSAGENHD</sequence>
<dbReference type="InterPro" id="IPR013749">
    <property type="entry name" value="PM/HMP-P_kinase-1"/>
</dbReference>
<comment type="pathway">
    <text evidence="1">Cofactor biosynthesis; thiamine diphosphate biosynthesis.</text>
</comment>
<dbReference type="PANTHER" id="PTHR20858">
    <property type="entry name" value="PHOSPHOMETHYLPYRIMIDINE KINASE"/>
    <property type="match status" value="1"/>
</dbReference>
<feature type="domain" description="Pyridoxamine kinase/Phosphomethylpyrimidine kinase" evidence="3">
    <location>
        <begin position="22"/>
        <end position="270"/>
    </location>
</feature>
<dbReference type="Proteomes" id="UP001629246">
    <property type="component" value="Unassembled WGS sequence"/>
</dbReference>
<evidence type="ECO:0000259" key="3">
    <source>
        <dbReference type="Pfam" id="PF08543"/>
    </source>
</evidence>
<name>A0ABW9A9J3_9BURK</name>
<dbReference type="Gene3D" id="3.40.1190.20">
    <property type="match status" value="1"/>
</dbReference>
<dbReference type="RefSeq" id="WP_408157486.1">
    <property type="nucleotide sequence ID" value="NZ_JAQQFM010000004.1"/>
</dbReference>
<accession>A0ABW9A9J3</accession>